<dbReference type="Gene3D" id="1.10.150.130">
    <property type="match status" value="1"/>
</dbReference>
<protein>
    <submittedName>
        <fullName evidence="3">Phage integrase SAM-like domain-containing protein</fullName>
    </submittedName>
</protein>
<keyword evidence="1" id="KW-0238">DNA-binding</keyword>
<dbReference type="InterPro" id="IPR011010">
    <property type="entry name" value="DNA_brk_join_enz"/>
</dbReference>
<proteinExistence type="predicted"/>
<sequence>MATITPKILKKNKYNNNTWRVVYRLTHKRVSRYIKTRRFITEKDIVNDDDVSMDYIIDFLADDLRKYRRKIDDIENIEVLSVDDILKELTNDQKDIEFIDFCRLHISRLKDQGRSKTAKPFVTITNSLIDFNGPKLSVSKITSRFLKQYESYLRMPKTITRKQGENTVKKTTSLNDKGLNNHMAAFRTLFNEAKREYNDEDIGRILIKNNPFSVYKIIPKKKKKHKNLSIEQIRAIRDITPNTSRGKFAKDIFLLSFYMCGMNAVDLFNNWDKLKGSNDRIGYNRSKTEGMREDDAFISVKIPIEAKEILERIEMKYNNIDRLNNTLSIGLRSFMKDLGLQELTMLHARHSFATIARNDLNFSKEDVAIALNHVSEDNRITDTYIAPDWSKIDRVQEMVINKVNEDL</sequence>
<accession>A0ABW3RJ87</accession>
<evidence type="ECO:0000313" key="3">
    <source>
        <dbReference type="EMBL" id="MFD1165206.1"/>
    </source>
</evidence>
<keyword evidence="4" id="KW-1185">Reference proteome</keyword>
<gene>
    <name evidence="3" type="ORF">ACFQ2C_06260</name>
</gene>
<dbReference type="Pfam" id="PF13102">
    <property type="entry name" value="Phage_int_SAM_5"/>
    <property type="match status" value="1"/>
</dbReference>
<feature type="domain" description="Phage integrase SAM-like" evidence="2">
    <location>
        <begin position="98"/>
        <end position="196"/>
    </location>
</feature>
<dbReference type="InterPro" id="IPR010998">
    <property type="entry name" value="Integrase_recombinase_N"/>
</dbReference>
<dbReference type="SUPFAM" id="SSF56349">
    <property type="entry name" value="DNA breaking-rejoining enzymes"/>
    <property type="match status" value="1"/>
</dbReference>
<organism evidence="3 4">
    <name type="scientific">Sphingobacterium daejeonense</name>
    <dbReference type="NCBI Taxonomy" id="371142"/>
    <lineage>
        <taxon>Bacteria</taxon>
        <taxon>Pseudomonadati</taxon>
        <taxon>Bacteroidota</taxon>
        <taxon>Sphingobacteriia</taxon>
        <taxon>Sphingobacteriales</taxon>
        <taxon>Sphingobacteriaceae</taxon>
        <taxon>Sphingobacterium</taxon>
    </lineage>
</organism>
<evidence type="ECO:0000259" key="2">
    <source>
        <dbReference type="Pfam" id="PF13102"/>
    </source>
</evidence>
<name>A0ABW3RJ87_9SPHI</name>
<comment type="caution">
    <text evidence="3">The sequence shown here is derived from an EMBL/GenBank/DDBJ whole genome shotgun (WGS) entry which is preliminary data.</text>
</comment>
<evidence type="ECO:0000256" key="1">
    <source>
        <dbReference type="ARBA" id="ARBA00023125"/>
    </source>
</evidence>
<dbReference type="EMBL" id="JBHTKY010000006">
    <property type="protein sequence ID" value="MFD1165206.1"/>
    <property type="molecule type" value="Genomic_DNA"/>
</dbReference>
<evidence type="ECO:0000313" key="4">
    <source>
        <dbReference type="Proteomes" id="UP001597205"/>
    </source>
</evidence>
<reference evidence="4" key="1">
    <citation type="journal article" date="2019" name="Int. J. Syst. Evol. Microbiol.">
        <title>The Global Catalogue of Microorganisms (GCM) 10K type strain sequencing project: providing services to taxonomists for standard genome sequencing and annotation.</title>
        <authorList>
            <consortium name="The Broad Institute Genomics Platform"/>
            <consortium name="The Broad Institute Genome Sequencing Center for Infectious Disease"/>
            <person name="Wu L."/>
            <person name="Ma J."/>
        </authorList>
    </citation>
    <scope>NUCLEOTIDE SEQUENCE [LARGE SCALE GENOMIC DNA]</scope>
    <source>
        <strain evidence="4">CCUG 52468</strain>
    </source>
</reference>
<dbReference type="RefSeq" id="WP_380895141.1">
    <property type="nucleotide sequence ID" value="NZ_JBHTKY010000006.1"/>
</dbReference>
<dbReference type="InterPro" id="IPR025269">
    <property type="entry name" value="SAM-like_dom"/>
</dbReference>
<dbReference type="Proteomes" id="UP001597205">
    <property type="component" value="Unassembled WGS sequence"/>
</dbReference>